<evidence type="ECO:0000256" key="14">
    <source>
        <dbReference type="SAM" id="Phobius"/>
    </source>
</evidence>
<dbReference type="Gene3D" id="1.10.287.130">
    <property type="match status" value="1"/>
</dbReference>
<dbReference type="SMART" id="SM00388">
    <property type="entry name" value="HisKA"/>
    <property type="match status" value="1"/>
</dbReference>
<keyword evidence="17" id="KW-1185">Reference proteome</keyword>
<dbReference type="InterPro" id="IPR052023">
    <property type="entry name" value="Histidine_kinase_KdpD"/>
</dbReference>
<reference evidence="17" key="1">
    <citation type="journal article" date="2019" name="Int. J. Syst. Evol. Microbiol.">
        <title>The Global Catalogue of Microorganisms (GCM) 10K type strain sequencing project: providing services to taxonomists for standard genome sequencing and annotation.</title>
        <authorList>
            <consortium name="The Broad Institute Genomics Platform"/>
            <consortium name="The Broad Institute Genome Sequencing Center for Infectious Disease"/>
            <person name="Wu L."/>
            <person name="Ma J."/>
        </authorList>
    </citation>
    <scope>NUCLEOTIDE SEQUENCE [LARGE SCALE GENOMIC DNA]</scope>
    <source>
        <strain evidence="17">JCM 16956</strain>
    </source>
</reference>
<dbReference type="EMBL" id="BAABAJ010000003">
    <property type="protein sequence ID" value="GAA3903742.1"/>
    <property type="molecule type" value="Genomic_DNA"/>
</dbReference>
<dbReference type="InterPro" id="IPR003661">
    <property type="entry name" value="HisK_dim/P_dom"/>
</dbReference>
<sequence>MVVGAADCRGRPHTEALLGGLECLDHAAVSRPGDDRGGFDLDAALRRRPELLLLDDLAHTNPPGHRNARRWQDVEELLAAGIDVLTTINVQHLESLSDVVETITEVPTGDTVPDCFARRADQIVLVDVDPEELRRRMAHGHIHPPEVVDAAMASWFHPGNLTALRELALLWVADQVDDALRKYRSDHDIGKVWEARERVVVGLTGGPEGDTLIRRAGRIAARSAHGELSAVHVVRGDGLAAGASSAALARQRRLVESLGGSFHTVVGKDVPTALVDFARAGNATQLILGTSRRGRLERFLTGRGIGETTVALSGGIDVHMVTHERAGRGRLLPLRRRPLPVSRRVAGLLAGVALPVLLTLLLDRARGSIDLTSEALLFLVTVVGVACVGGIGSALVAAVTASLLLDYWFMPPVGAFSFGDADSVLALGVFVVVAGVVAAVVDRSLRLSRRATSATAEAEILSALAGSVVRGEHTVPALLAHTQETFGADAAELVDRPVDDPTASQVALGDGSFLVLRGRTLPAAHRRVLTAFAAHITAALERARLAEAAAEAEPVKAADRMRTALLAAVSHDLRTPLAAGWAAVASLRSPDVDFTAEERDELLATADVSMARLSRLVENLLDMSRLQAGALSLDLRPTAWEEVIPAALDGLPDAGRKVVFHGLEEAPLVLADPPLLERVVANLVANAVRHSPPGHPVLLGASTLSGRVELRVVDRGPGLPPTDRDRVFEPFQRLGDTDNTTGVGLGLALARGLTEAMGGTLTPEDTPGGGLTMVVTLPCASSRAYTGAARTES</sequence>
<dbReference type="CDD" id="cd00075">
    <property type="entry name" value="HATPase"/>
    <property type="match status" value="1"/>
</dbReference>
<evidence type="ECO:0000256" key="7">
    <source>
        <dbReference type="ARBA" id="ARBA00022692"/>
    </source>
</evidence>
<feature type="transmembrane region" description="Helical" evidence="14">
    <location>
        <begin position="424"/>
        <end position="441"/>
    </location>
</feature>
<protein>
    <recommendedName>
        <fullName evidence="4">histidine kinase</fullName>
        <ecNumber evidence="4">2.7.13.3</ecNumber>
    </recommendedName>
</protein>
<keyword evidence="5" id="KW-0597">Phosphoprotein</keyword>
<comment type="catalytic activity">
    <reaction evidence="1">
        <text>ATP + protein L-histidine = ADP + protein N-phospho-L-histidine.</text>
        <dbReference type="EC" id="2.7.13.3"/>
    </reaction>
</comment>
<keyword evidence="12" id="KW-0902">Two-component regulatory system</keyword>
<dbReference type="InterPro" id="IPR003852">
    <property type="entry name" value="Sig_transdc_His_kinase_KdpD_N"/>
</dbReference>
<evidence type="ECO:0000256" key="13">
    <source>
        <dbReference type="ARBA" id="ARBA00023136"/>
    </source>
</evidence>
<dbReference type="Pfam" id="PF13493">
    <property type="entry name" value="DUF4118"/>
    <property type="match status" value="1"/>
</dbReference>
<comment type="caution">
    <text evidence="16">The sequence shown here is derived from an EMBL/GenBank/DDBJ whole genome shotgun (WGS) entry which is preliminary data.</text>
</comment>
<evidence type="ECO:0000256" key="4">
    <source>
        <dbReference type="ARBA" id="ARBA00012438"/>
    </source>
</evidence>
<dbReference type="PANTHER" id="PTHR45569:SF1">
    <property type="entry name" value="SENSOR PROTEIN KDPD"/>
    <property type="match status" value="1"/>
</dbReference>
<dbReference type="InterPro" id="IPR027417">
    <property type="entry name" value="P-loop_NTPase"/>
</dbReference>
<dbReference type="Gene3D" id="3.30.565.10">
    <property type="entry name" value="Histidine kinase-like ATPase, C-terminal domain"/>
    <property type="match status" value="1"/>
</dbReference>
<keyword evidence="13 14" id="KW-0472">Membrane</keyword>
<dbReference type="SUPFAM" id="SSF55874">
    <property type="entry name" value="ATPase domain of HSP90 chaperone/DNA topoisomerase II/histidine kinase"/>
    <property type="match status" value="1"/>
</dbReference>
<dbReference type="Pfam" id="PF00582">
    <property type="entry name" value="Usp"/>
    <property type="match status" value="1"/>
</dbReference>
<keyword evidence="8" id="KW-0547">Nucleotide-binding</keyword>
<dbReference type="InterPro" id="IPR038318">
    <property type="entry name" value="KdpD_sf"/>
</dbReference>
<dbReference type="InterPro" id="IPR036097">
    <property type="entry name" value="HisK_dim/P_sf"/>
</dbReference>
<feature type="domain" description="Histidine kinase" evidence="15">
    <location>
        <begin position="568"/>
        <end position="781"/>
    </location>
</feature>
<evidence type="ECO:0000256" key="3">
    <source>
        <dbReference type="ARBA" id="ARBA00004236"/>
    </source>
</evidence>
<feature type="transmembrane region" description="Helical" evidence="14">
    <location>
        <begin position="345"/>
        <end position="363"/>
    </location>
</feature>
<dbReference type="SMART" id="SM00387">
    <property type="entry name" value="HATPase_c"/>
    <property type="match status" value="1"/>
</dbReference>
<evidence type="ECO:0000256" key="9">
    <source>
        <dbReference type="ARBA" id="ARBA00022777"/>
    </source>
</evidence>
<dbReference type="InterPro" id="IPR004358">
    <property type="entry name" value="Sig_transdc_His_kin-like_C"/>
</dbReference>
<dbReference type="GO" id="GO:0016301">
    <property type="term" value="F:kinase activity"/>
    <property type="evidence" value="ECO:0007669"/>
    <property type="project" value="UniProtKB-KW"/>
</dbReference>
<dbReference type="InterPro" id="IPR014729">
    <property type="entry name" value="Rossmann-like_a/b/a_fold"/>
</dbReference>
<dbReference type="Gene3D" id="1.20.120.620">
    <property type="entry name" value="Backbone structure of the membrane domain of e. Coli histidine kinase receptor kdpd"/>
    <property type="match status" value="1"/>
</dbReference>
<dbReference type="InterPro" id="IPR025201">
    <property type="entry name" value="KdpD_TM"/>
</dbReference>
<dbReference type="Gene3D" id="3.40.50.620">
    <property type="entry name" value="HUPs"/>
    <property type="match status" value="1"/>
</dbReference>
<evidence type="ECO:0000256" key="1">
    <source>
        <dbReference type="ARBA" id="ARBA00000085"/>
    </source>
</evidence>
<evidence type="ECO:0000256" key="5">
    <source>
        <dbReference type="ARBA" id="ARBA00022553"/>
    </source>
</evidence>
<dbReference type="CDD" id="cd00082">
    <property type="entry name" value="HisKA"/>
    <property type="match status" value="1"/>
</dbReference>
<keyword evidence="6" id="KW-0808">Transferase</keyword>
<dbReference type="InterPro" id="IPR006016">
    <property type="entry name" value="UspA"/>
</dbReference>
<evidence type="ECO:0000256" key="8">
    <source>
        <dbReference type="ARBA" id="ARBA00022741"/>
    </source>
</evidence>
<keyword evidence="7 14" id="KW-0812">Transmembrane</keyword>
<dbReference type="Gene3D" id="3.40.50.300">
    <property type="entry name" value="P-loop containing nucleotide triphosphate hydrolases"/>
    <property type="match status" value="1"/>
</dbReference>
<dbReference type="SUPFAM" id="SSF52402">
    <property type="entry name" value="Adenine nucleotide alpha hydrolases-like"/>
    <property type="match status" value="1"/>
</dbReference>
<accession>A0ABP7LKM1</accession>
<evidence type="ECO:0000259" key="15">
    <source>
        <dbReference type="PROSITE" id="PS50109"/>
    </source>
</evidence>
<dbReference type="InterPro" id="IPR036890">
    <property type="entry name" value="HATPase_C_sf"/>
</dbReference>
<gene>
    <name evidence="16" type="ORF">GCM10022244_12410</name>
</gene>
<feature type="transmembrane region" description="Helical" evidence="14">
    <location>
        <begin position="375"/>
        <end position="404"/>
    </location>
</feature>
<evidence type="ECO:0000256" key="6">
    <source>
        <dbReference type="ARBA" id="ARBA00022679"/>
    </source>
</evidence>
<dbReference type="PRINTS" id="PR00344">
    <property type="entry name" value="BCTRLSENSOR"/>
</dbReference>
<organism evidence="16 17">
    <name type="scientific">Streptomyces gulbargensis</name>
    <dbReference type="NCBI Taxonomy" id="364901"/>
    <lineage>
        <taxon>Bacteria</taxon>
        <taxon>Bacillati</taxon>
        <taxon>Actinomycetota</taxon>
        <taxon>Actinomycetes</taxon>
        <taxon>Kitasatosporales</taxon>
        <taxon>Streptomycetaceae</taxon>
        <taxon>Streptomyces</taxon>
    </lineage>
</organism>
<evidence type="ECO:0000313" key="17">
    <source>
        <dbReference type="Proteomes" id="UP001501000"/>
    </source>
</evidence>
<comment type="subcellular location">
    <subcellularLocation>
        <location evidence="3">Cell membrane</location>
    </subcellularLocation>
    <subcellularLocation>
        <location evidence="2">Membrane</location>
        <topology evidence="2">Multi-pass membrane protein</topology>
    </subcellularLocation>
</comment>
<evidence type="ECO:0000256" key="12">
    <source>
        <dbReference type="ARBA" id="ARBA00023012"/>
    </source>
</evidence>
<dbReference type="InterPro" id="IPR003594">
    <property type="entry name" value="HATPase_dom"/>
</dbReference>
<dbReference type="SUPFAM" id="SSF47384">
    <property type="entry name" value="Homodimeric domain of signal transducing histidine kinase"/>
    <property type="match status" value="1"/>
</dbReference>
<dbReference type="Pfam" id="PF02518">
    <property type="entry name" value="HATPase_c"/>
    <property type="match status" value="1"/>
</dbReference>
<proteinExistence type="predicted"/>
<evidence type="ECO:0000256" key="11">
    <source>
        <dbReference type="ARBA" id="ARBA00022989"/>
    </source>
</evidence>
<dbReference type="Pfam" id="PF02702">
    <property type="entry name" value="KdpD"/>
    <property type="match status" value="1"/>
</dbReference>
<keyword evidence="10" id="KW-0067">ATP-binding</keyword>
<dbReference type="Pfam" id="PF00512">
    <property type="entry name" value="HisKA"/>
    <property type="match status" value="1"/>
</dbReference>
<dbReference type="PROSITE" id="PS50109">
    <property type="entry name" value="HIS_KIN"/>
    <property type="match status" value="1"/>
</dbReference>
<evidence type="ECO:0000256" key="10">
    <source>
        <dbReference type="ARBA" id="ARBA00022840"/>
    </source>
</evidence>
<dbReference type="InterPro" id="IPR005467">
    <property type="entry name" value="His_kinase_dom"/>
</dbReference>
<dbReference type="Proteomes" id="UP001501000">
    <property type="component" value="Unassembled WGS sequence"/>
</dbReference>
<dbReference type="PANTHER" id="PTHR45569">
    <property type="entry name" value="SENSOR PROTEIN KDPD"/>
    <property type="match status" value="1"/>
</dbReference>
<evidence type="ECO:0000313" key="16">
    <source>
        <dbReference type="EMBL" id="GAA3903742.1"/>
    </source>
</evidence>
<name>A0ABP7LKM1_9ACTN</name>
<dbReference type="EC" id="2.7.13.3" evidence="4"/>
<evidence type="ECO:0000256" key="2">
    <source>
        <dbReference type="ARBA" id="ARBA00004141"/>
    </source>
</evidence>
<keyword evidence="9 16" id="KW-0418">Kinase</keyword>
<keyword evidence="11 14" id="KW-1133">Transmembrane helix</keyword>